<dbReference type="Proteomes" id="UP000023541">
    <property type="component" value="Unassembled WGS sequence"/>
</dbReference>
<reference evidence="1 2" key="1">
    <citation type="submission" date="2014-04" db="EMBL/GenBank/DDBJ databases">
        <title>Aquimarina sp. 22II-S11-z7 Genome Sequencing.</title>
        <authorList>
            <person name="Lai Q."/>
        </authorList>
    </citation>
    <scope>NUCLEOTIDE SEQUENCE [LARGE SCALE GENOMIC DNA]</scope>
    <source>
        <strain evidence="1 2">22II-S11-z7</strain>
    </source>
</reference>
<dbReference type="Gene3D" id="2.30.30.40">
    <property type="entry name" value="SH3 Domains"/>
    <property type="match status" value="1"/>
</dbReference>
<dbReference type="EMBL" id="AQRA01000005">
    <property type="protein sequence ID" value="EZH73658.1"/>
    <property type="molecule type" value="Genomic_DNA"/>
</dbReference>
<evidence type="ECO:0000313" key="2">
    <source>
        <dbReference type="Proteomes" id="UP000023541"/>
    </source>
</evidence>
<evidence type="ECO:0000313" key="1">
    <source>
        <dbReference type="EMBL" id="EZH73658.1"/>
    </source>
</evidence>
<protein>
    <recommendedName>
        <fullName evidence="3">SH3b domain-containing protein</fullName>
    </recommendedName>
</protein>
<organism evidence="1 2">
    <name type="scientific">Aquimarina atlantica</name>
    <dbReference type="NCBI Taxonomy" id="1317122"/>
    <lineage>
        <taxon>Bacteria</taxon>
        <taxon>Pseudomonadati</taxon>
        <taxon>Bacteroidota</taxon>
        <taxon>Flavobacteriia</taxon>
        <taxon>Flavobacteriales</taxon>
        <taxon>Flavobacteriaceae</taxon>
        <taxon>Aquimarina</taxon>
    </lineage>
</organism>
<gene>
    <name evidence="1" type="ORF">ATO12_17125</name>
</gene>
<dbReference type="STRING" id="1317122.ATO12_17125"/>
<comment type="caution">
    <text evidence="1">The sequence shown here is derived from an EMBL/GenBank/DDBJ whole genome shotgun (WGS) entry which is preliminary data.</text>
</comment>
<dbReference type="eggNOG" id="ENOG50333QP">
    <property type="taxonomic scope" value="Bacteria"/>
</dbReference>
<evidence type="ECO:0008006" key="3">
    <source>
        <dbReference type="Google" id="ProtNLM"/>
    </source>
</evidence>
<proteinExistence type="predicted"/>
<keyword evidence="2" id="KW-1185">Reference proteome</keyword>
<accession>A0A023BV51</accession>
<sequence length="185" mass="21099">MEIMILSYYENKKSKKTIDMKNITITVSLLISFLAYSQNNKKIDSLGIKLDYLYSQVDELKEQINSEIKKNGYLIEVEKKYSFSKLLLKDKKYGKAIDTIKVGDSIKVLNKEIGVYKVVYNGKTGFVDVSDLKISESSILNNLEYNSYSSGSGSIRSSGSTYVKGHYRKTKSGKRVYVKGHRRKN</sequence>
<dbReference type="AlphaFoldDB" id="A0A023BV51"/>
<name>A0A023BV51_9FLAO</name>